<comment type="caution">
    <text evidence="1">The sequence shown here is derived from an EMBL/GenBank/DDBJ whole genome shotgun (WGS) entry which is preliminary data.</text>
</comment>
<dbReference type="InterPro" id="IPR001753">
    <property type="entry name" value="Enoyl-CoA_hydra/iso"/>
</dbReference>
<dbReference type="Proteomes" id="UP000052982">
    <property type="component" value="Unassembled WGS sequence"/>
</dbReference>
<dbReference type="AlphaFoldDB" id="A0A101SVR6"/>
<dbReference type="PANTHER" id="PTHR11941:SF54">
    <property type="entry name" value="ENOYL-COA HYDRATASE, MITOCHONDRIAL"/>
    <property type="match status" value="1"/>
</dbReference>
<name>A0A101SVR6_9ACTN</name>
<dbReference type="RefSeq" id="WP_059202987.1">
    <property type="nucleotide sequence ID" value="NZ_KQ948772.1"/>
</dbReference>
<dbReference type="EMBL" id="LMWW01000040">
    <property type="protein sequence ID" value="KUN80809.1"/>
    <property type="molecule type" value="Genomic_DNA"/>
</dbReference>
<organism evidence="1 2">
    <name type="scientific">Streptomyces griseoruber</name>
    <dbReference type="NCBI Taxonomy" id="1943"/>
    <lineage>
        <taxon>Bacteria</taxon>
        <taxon>Bacillati</taxon>
        <taxon>Actinomycetota</taxon>
        <taxon>Actinomycetes</taxon>
        <taxon>Kitasatosporales</taxon>
        <taxon>Streptomycetaceae</taxon>
        <taxon>Streptomyces</taxon>
    </lineage>
</organism>
<dbReference type="CDD" id="cd06558">
    <property type="entry name" value="crotonase-like"/>
    <property type="match status" value="1"/>
</dbReference>
<dbReference type="GO" id="GO:0006635">
    <property type="term" value="P:fatty acid beta-oxidation"/>
    <property type="evidence" value="ECO:0007669"/>
    <property type="project" value="TreeGrafter"/>
</dbReference>
<dbReference type="InterPro" id="IPR029045">
    <property type="entry name" value="ClpP/crotonase-like_dom_sf"/>
</dbReference>
<gene>
    <name evidence="1" type="ORF">AQJ64_24825</name>
</gene>
<dbReference type="SUPFAM" id="SSF52096">
    <property type="entry name" value="ClpP/crotonase"/>
    <property type="match status" value="1"/>
</dbReference>
<dbReference type="GO" id="GO:0003824">
    <property type="term" value="F:catalytic activity"/>
    <property type="evidence" value="ECO:0007669"/>
    <property type="project" value="UniProtKB-ARBA"/>
</dbReference>
<dbReference type="STRING" id="1943.AQJ64_24825"/>
<evidence type="ECO:0000313" key="1">
    <source>
        <dbReference type="EMBL" id="KUN80809.1"/>
    </source>
</evidence>
<evidence type="ECO:0000313" key="2">
    <source>
        <dbReference type="Proteomes" id="UP000052982"/>
    </source>
</evidence>
<sequence>MSEVSPVLTVAADGDIRVVTLNRPDRLNGVSEELHRRLSEVWRELADDAGARAVVLTGAGRAFSAGGDFDHLRRHHTDPQLRERSVRLDRTIQTDMIRFPLPVVAAVNGPAVGLGCSLALGCDLVLMAEDAWLADPHVSVGLVAGDGGVTLWPLLTSLLRVKEYLFTGDRIPAATAVELGLANRVVPGDRLMDEALALARRLAAQPAEALRATKAALATVVEQVSRGGMEAALLAERATMTSPDHIRIVDALASRPARPAAAAANNAAGEG</sequence>
<protein>
    <submittedName>
        <fullName evidence="1">Enoyl-CoA hydratase</fullName>
    </submittedName>
</protein>
<keyword evidence="2" id="KW-1185">Reference proteome</keyword>
<dbReference type="PANTHER" id="PTHR11941">
    <property type="entry name" value="ENOYL-COA HYDRATASE-RELATED"/>
    <property type="match status" value="1"/>
</dbReference>
<accession>A0A101SVR6</accession>
<dbReference type="OrthoDB" id="4699757at2"/>
<dbReference type="Pfam" id="PF00378">
    <property type="entry name" value="ECH_1"/>
    <property type="match status" value="1"/>
</dbReference>
<reference evidence="1 2" key="1">
    <citation type="submission" date="2015-10" db="EMBL/GenBank/DDBJ databases">
        <title>Draft genome sequence of Streptomyces griseoruber DSM 40281, type strain for the species Streptomyces griseoruber.</title>
        <authorList>
            <person name="Ruckert C."/>
            <person name="Winkler A."/>
            <person name="Kalinowski J."/>
            <person name="Kampfer P."/>
            <person name="Glaeser S."/>
        </authorList>
    </citation>
    <scope>NUCLEOTIDE SEQUENCE [LARGE SCALE GENOMIC DNA]</scope>
    <source>
        <strain evidence="1 2">DSM 40281</strain>
    </source>
</reference>
<proteinExistence type="predicted"/>
<dbReference type="Gene3D" id="3.90.226.10">
    <property type="entry name" value="2-enoyl-CoA Hydratase, Chain A, domain 1"/>
    <property type="match status" value="1"/>
</dbReference>